<evidence type="ECO:0000313" key="1">
    <source>
        <dbReference type="EMBL" id="GMR51169.1"/>
    </source>
</evidence>
<protein>
    <submittedName>
        <fullName evidence="1">Uncharacterized protein</fullName>
    </submittedName>
</protein>
<accession>A0AAN5CV52</accession>
<feature type="non-terminal residue" evidence="1">
    <location>
        <position position="159"/>
    </location>
</feature>
<dbReference type="PANTHER" id="PTHR37433:SF19">
    <property type="entry name" value="ACTIVIN_RECP DOMAIN-CONTAINING PROTEIN"/>
    <property type="match status" value="1"/>
</dbReference>
<dbReference type="EMBL" id="BTRK01000005">
    <property type="protein sequence ID" value="GMR51169.1"/>
    <property type="molecule type" value="Genomic_DNA"/>
</dbReference>
<keyword evidence="2" id="KW-1185">Reference proteome</keyword>
<organism evidence="1 2">
    <name type="scientific">Pristionchus mayeri</name>
    <dbReference type="NCBI Taxonomy" id="1317129"/>
    <lineage>
        <taxon>Eukaryota</taxon>
        <taxon>Metazoa</taxon>
        <taxon>Ecdysozoa</taxon>
        <taxon>Nematoda</taxon>
        <taxon>Chromadorea</taxon>
        <taxon>Rhabditida</taxon>
        <taxon>Rhabditina</taxon>
        <taxon>Diplogasteromorpha</taxon>
        <taxon>Diplogasteroidea</taxon>
        <taxon>Neodiplogasteridae</taxon>
        <taxon>Pristionchus</taxon>
    </lineage>
</organism>
<dbReference type="PANTHER" id="PTHR37433">
    <property type="entry name" value="PROTEIN CBG25136-RELATED"/>
    <property type="match status" value="1"/>
</dbReference>
<reference evidence="2" key="1">
    <citation type="submission" date="2022-10" db="EMBL/GenBank/DDBJ databases">
        <title>Genome assembly of Pristionchus species.</title>
        <authorList>
            <person name="Yoshida K."/>
            <person name="Sommer R.J."/>
        </authorList>
    </citation>
    <scope>NUCLEOTIDE SEQUENCE [LARGE SCALE GENOMIC DNA]</scope>
    <source>
        <strain evidence="2">RS5460</strain>
    </source>
</reference>
<gene>
    <name evidence="1" type="ORF">PMAYCL1PPCAC_21364</name>
</gene>
<comment type="caution">
    <text evidence="1">The sequence shown here is derived from an EMBL/GenBank/DDBJ whole genome shotgun (WGS) entry which is preliminary data.</text>
</comment>
<proteinExistence type="predicted"/>
<sequence length="159" mass="18044">KEDTKTLLQQSTCHGSKTIITCDSTACIFTTNKEIDTCRSFGEPTTIHEIFPNSIFIDQSSNFDTLKIVDPSTIFYAKCDNIECMHLAEKFSITNFTSSKQQVTRYTRAEKVPKNKKNRLIIMSFQYNNTCRGDFCYSALYSNIHDSEGCLTVVDDSLS</sequence>
<dbReference type="Proteomes" id="UP001328107">
    <property type="component" value="Unassembled WGS sequence"/>
</dbReference>
<evidence type="ECO:0000313" key="2">
    <source>
        <dbReference type="Proteomes" id="UP001328107"/>
    </source>
</evidence>
<dbReference type="AlphaFoldDB" id="A0AAN5CV52"/>
<name>A0AAN5CV52_9BILA</name>
<feature type="non-terminal residue" evidence="1">
    <location>
        <position position="1"/>
    </location>
</feature>